<reference evidence="2" key="1">
    <citation type="journal article" date="2005" name="PLoS Biol.">
        <title>The genomes of Oryza sativa: a history of duplications.</title>
        <authorList>
            <person name="Yu J."/>
            <person name="Wang J."/>
            <person name="Lin W."/>
            <person name="Li S."/>
            <person name="Li H."/>
            <person name="Zhou J."/>
            <person name="Ni P."/>
            <person name="Dong W."/>
            <person name="Hu S."/>
            <person name="Zeng C."/>
            <person name="Zhang J."/>
            <person name="Zhang Y."/>
            <person name="Li R."/>
            <person name="Xu Z."/>
            <person name="Li S."/>
            <person name="Li X."/>
            <person name="Zheng H."/>
            <person name="Cong L."/>
            <person name="Lin L."/>
            <person name="Yin J."/>
            <person name="Geng J."/>
            <person name="Li G."/>
            <person name="Shi J."/>
            <person name="Liu J."/>
            <person name="Lv H."/>
            <person name="Li J."/>
            <person name="Wang J."/>
            <person name="Deng Y."/>
            <person name="Ran L."/>
            <person name="Shi X."/>
            <person name="Wang X."/>
            <person name="Wu Q."/>
            <person name="Li C."/>
            <person name="Ren X."/>
            <person name="Wang J."/>
            <person name="Wang X."/>
            <person name="Li D."/>
            <person name="Liu D."/>
            <person name="Zhang X."/>
            <person name="Ji Z."/>
            <person name="Zhao W."/>
            <person name="Sun Y."/>
            <person name="Zhang Z."/>
            <person name="Bao J."/>
            <person name="Han Y."/>
            <person name="Dong L."/>
            <person name="Ji J."/>
            <person name="Chen P."/>
            <person name="Wu S."/>
            <person name="Liu J."/>
            <person name="Xiao Y."/>
            <person name="Bu D."/>
            <person name="Tan J."/>
            <person name="Yang L."/>
            <person name="Ye C."/>
            <person name="Zhang J."/>
            <person name="Xu J."/>
            <person name="Zhou Y."/>
            <person name="Yu Y."/>
            <person name="Zhang B."/>
            <person name="Zhuang S."/>
            <person name="Wei H."/>
            <person name="Liu B."/>
            <person name="Lei M."/>
            <person name="Yu H."/>
            <person name="Li Y."/>
            <person name="Xu H."/>
            <person name="Wei S."/>
            <person name="He X."/>
            <person name="Fang L."/>
            <person name="Zhang Z."/>
            <person name="Zhang Y."/>
            <person name="Huang X."/>
            <person name="Su Z."/>
            <person name="Tong W."/>
            <person name="Li J."/>
            <person name="Tong Z."/>
            <person name="Li S."/>
            <person name="Ye J."/>
            <person name="Wang L."/>
            <person name="Fang L."/>
            <person name="Lei T."/>
            <person name="Chen C."/>
            <person name="Chen H."/>
            <person name="Xu Z."/>
            <person name="Li H."/>
            <person name="Huang H."/>
            <person name="Zhang F."/>
            <person name="Xu H."/>
            <person name="Li N."/>
            <person name="Zhao C."/>
            <person name="Li S."/>
            <person name="Dong L."/>
            <person name="Huang Y."/>
            <person name="Li L."/>
            <person name="Xi Y."/>
            <person name="Qi Q."/>
            <person name="Li W."/>
            <person name="Zhang B."/>
            <person name="Hu W."/>
            <person name="Zhang Y."/>
            <person name="Tian X."/>
            <person name="Jiao Y."/>
            <person name="Liang X."/>
            <person name="Jin J."/>
            <person name="Gao L."/>
            <person name="Zheng W."/>
            <person name="Hao B."/>
            <person name="Liu S."/>
            <person name="Wang W."/>
            <person name="Yuan L."/>
            <person name="Cao M."/>
            <person name="McDermott J."/>
            <person name="Samudrala R."/>
            <person name="Wang J."/>
            <person name="Wong G.K."/>
            <person name="Yang H."/>
        </authorList>
    </citation>
    <scope>NUCLEOTIDE SEQUENCE [LARGE SCALE GENOMIC DNA]</scope>
</reference>
<sequence length="217" mass="23293">MARHRHRNVVFAFHRFHQSAYAGDSKSAVEDFVENGNTKRERGEEFVFTIDSTRCKMDLRVLTLLLSLISGNVLRNPPATRSSQRESRNSTKVETQDMRPPYSSSTLLSHSLHTTAAPPFSMPPPHPRSGAAAARGRRRRGGSGVDSTAASEVDGGASAADDDGVLSAVDGGALAVDSGGLGSGQRRVGLGKRLRRRSWQRTAACPQRTAAPSPNSD</sequence>
<dbReference type="EMBL" id="CM000149">
    <property type="protein sequence ID" value="EAZ20301.1"/>
    <property type="molecule type" value="Genomic_DNA"/>
</dbReference>
<reference evidence="2" key="2">
    <citation type="submission" date="2008-12" db="EMBL/GenBank/DDBJ databases">
        <title>Improved gene annotation of the rice (Oryza sativa) genomes.</title>
        <authorList>
            <person name="Wang J."/>
            <person name="Li R."/>
            <person name="Fan W."/>
            <person name="Huang Q."/>
            <person name="Zhang J."/>
            <person name="Zhou Y."/>
            <person name="Hu Y."/>
            <person name="Zi S."/>
            <person name="Li J."/>
            <person name="Ni P."/>
            <person name="Zheng H."/>
            <person name="Zhang Y."/>
            <person name="Zhao M."/>
            <person name="Hao Q."/>
            <person name="McDermott J."/>
            <person name="Samudrala R."/>
            <person name="Kristiansen K."/>
            <person name="Wong G.K.-S."/>
        </authorList>
    </citation>
    <scope>NUCLEOTIDE SEQUENCE</scope>
</reference>
<evidence type="ECO:0000313" key="2">
    <source>
        <dbReference type="EMBL" id="EAZ20301.1"/>
    </source>
</evidence>
<dbReference type="Proteomes" id="UP000007752">
    <property type="component" value="Chromosome 12"/>
</dbReference>
<evidence type="ECO:0000256" key="1">
    <source>
        <dbReference type="SAM" id="MobiDB-lite"/>
    </source>
</evidence>
<protein>
    <submittedName>
        <fullName evidence="2">Uncharacterized protein</fullName>
    </submittedName>
</protein>
<feature type="compositionally biased region" description="Low complexity" evidence="1">
    <location>
        <begin position="149"/>
        <end position="173"/>
    </location>
</feature>
<accession>A0A8J8XWL4</accession>
<gene>
    <name evidence="2" type="ORF">OsJ_35910</name>
</gene>
<organism evidence="2">
    <name type="scientific">Oryza sativa subsp. japonica</name>
    <name type="common">Rice</name>
    <dbReference type="NCBI Taxonomy" id="39947"/>
    <lineage>
        <taxon>Eukaryota</taxon>
        <taxon>Viridiplantae</taxon>
        <taxon>Streptophyta</taxon>
        <taxon>Embryophyta</taxon>
        <taxon>Tracheophyta</taxon>
        <taxon>Spermatophyta</taxon>
        <taxon>Magnoliopsida</taxon>
        <taxon>Liliopsida</taxon>
        <taxon>Poales</taxon>
        <taxon>Poaceae</taxon>
        <taxon>BOP clade</taxon>
        <taxon>Oryzoideae</taxon>
        <taxon>Oryzeae</taxon>
        <taxon>Oryzinae</taxon>
        <taxon>Oryza</taxon>
        <taxon>Oryza sativa</taxon>
    </lineage>
</organism>
<name>A0A8J8XWL4_ORYSJ</name>
<proteinExistence type="predicted"/>
<dbReference type="AlphaFoldDB" id="A0A8J8XWL4"/>
<feature type="compositionally biased region" description="Low complexity" evidence="1">
    <location>
        <begin position="103"/>
        <end position="119"/>
    </location>
</feature>
<feature type="region of interest" description="Disordered" evidence="1">
    <location>
        <begin position="74"/>
        <end position="217"/>
    </location>
</feature>
<feature type="compositionally biased region" description="Basic and acidic residues" evidence="1">
    <location>
        <begin position="83"/>
        <end position="97"/>
    </location>
</feature>
<feature type="compositionally biased region" description="Basic residues" evidence="1">
    <location>
        <begin position="189"/>
        <end position="199"/>
    </location>
</feature>